<keyword evidence="3" id="KW-0378">Hydrolase</keyword>
<organism evidence="5 6">
    <name type="scientific">Rheinheimera tangshanensis</name>
    <dbReference type="NCBI Taxonomy" id="400153"/>
    <lineage>
        <taxon>Bacteria</taxon>
        <taxon>Pseudomonadati</taxon>
        <taxon>Pseudomonadota</taxon>
        <taxon>Gammaproteobacteria</taxon>
        <taxon>Chromatiales</taxon>
        <taxon>Chromatiaceae</taxon>
        <taxon>Rheinheimera</taxon>
    </lineage>
</organism>
<evidence type="ECO:0000313" key="5">
    <source>
        <dbReference type="EMBL" id="TXK82919.1"/>
    </source>
</evidence>
<comment type="similarity">
    <text evidence="1">Belongs to the metallo-dependent hydrolases superfamily. TatD-type hydrolase family.</text>
</comment>
<proteinExistence type="inferred from homology"/>
<reference evidence="5 6" key="1">
    <citation type="submission" date="2019-08" db="EMBL/GenBank/DDBJ databases">
        <title>Draft genome analysis of Rheinheimera tangshanensis isolated from the roots of fresh rice plants (Oryza sativa).</title>
        <authorList>
            <person name="Yu Q."/>
            <person name="Qi Y."/>
            <person name="Zhang H."/>
            <person name="Pu J."/>
        </authorList>
    </citation>
    <scope>NUCLEOTIDE SEQUENCE [LARGE SCALE GENOMIC DNA]</scope>
    <source>
        <strain evidence="5 6">JA3-B52</strain>
    </source>
</reference>
<name>A0A5C8M4P3_9GAMM</name>
<evidence type="ECO:0000256" key="3">
    <source>
        <dbReference type="ARBA" id="ARBA00022801"/>
    </source>
</evidence>
<dbReference type="InterPro" id="IPR018228">
    <property type="entry name" value="DNase_TatD-rel_CS"/>
</dbReference>
<dbReference type="PANTHER" id="PTHR46124:SF3">
    <property type="entry name" value="HYDROLASE"/>
    <property type="match status" value="1"/>
</dbReference>
<accession>A0A5C8M4P3</accession>
<dbReference type="Gene3D" id="3.20.20.140">
    <property type="entry name" value="Metal-dependent hydrolases"/>
    <property type="match status" value="1"/>
</dbReference>
<dbReference type="GO" id="GO:0005829">
    <property type="term" value="C:cytosol"/>
    <property type="evidence" value="ECO:0007669"/>
    <property type="project" value="TreeGrafter"/>
</dbReference>
<evidence type="ECO:0000313" key="6">
    <source>
        <dbReference type="Proteomes" id="UP000321814"/>
    </source>
</evidence>
<dbReference type="CDD" id="cd01310">
    <property type="entry name" value="TatD_DNAse"/>
    <property type="match status" value="1"/>
</dbReference>
<keyword evidence="2 4" id="KW-0479">Metal-binding</keyword>
<feature type="binding site" evidence="4">
    <location>
        <position position="22"/>
    </location>
    <ligand>
        <name>a divalent metal cation</name>
        <dbReference type="ChEBI" id="CHEBI:60240"/>
        <label>1</label>
    </ligand>
</feature>
<dbReference type="PIRSF" id="PIRSF005902">
    <property type="entry name" value="DNase_TatD"/>
    <property type="match status" value="1"/>
</dbReference>
<gene>
    <name evidence="5" type="ORF">FU839_01120</name>
</gene>
<dbReference type="PROSITE" id="PS01137">
    <property type="entry name" value="TATD_1"/>
    <property type="match status" value="1"/>
</dbReference>
<dbReference type="InterPro" id="IPR032466">
    <property type="entry name" value="Metal_Hydrolase"/>
</dbReference>
<evidence type="ECO:0000256" key="4">
    <source>
        <dbReference type="PIRSR" id="PIRSR005902-1"/>
    </source>
</evidence>
<keyword evidence="6" id="KW-1185">Reference proteome</keyword>
<feature type="binding site" evidence="4">
    <location>
        <position position="105"/>
    </location>
    <ligand>
        <name>a divalent metal cation</name>
        <dbReference type="ChEBI" id="CHEBI:60240"/>
        <label>1</label>
    </ligand>
</feature>
<comment type="caution">
    <text evidence="5">The sequence shown here is derived from an EMBL/GenBank/DDBJ whole genome shotgun (WGS) entry which is preliminary data.</text>
</comment>
<dbReference type="InterPro" id="IPR001130">
    <property type="entry name" value="TatD-like"/>
</dbReference>
<dbReference type="Proteomes" id="UP000321814">
    <property type="component" value="Unassembled WGS sequence"/>
</dbReference>
<dbReference type="RefSeq" id="WP_147902846.1">
    <property type="nucleotide sequence ID" value="NZ_BAAAGC010000002.1"/>
</dbReference>
<dbReference type="EMBL" id="VRLR01000001">
    <property type="protein sequence ID" value="TXK82919.1"/>
    <property type="molecule type" value="Genomic_DNA"/>
</dbReference>
<dbReference type="Pfam" id="PF01026">
    <property type="entry name" value="TatD_DNase"/>
    <property type="match status" value="1"/>
</dbReference>
<dbReference type="FunFam" id="3.20.20.140:FF:000005">
    <property type="entry name" value="TatD family hydrolase"/>
    <property type="match status" value="1"/>
</dbReference>
<protein>
    <submittedName>
        <fullName evidence="5">TatD family deoxyribonuclease</fullName>
    </submittedName>
</protein>
<dbReference type="PANTHER" id="PTHR46124">
    <property type="entry name" value="D-AMINOACYL-TRNA DEACYLASE"/>
    <property type="match status" value="1"/>
</dbReference>
<dbReference type="AlphaFoldDB" id="A0A5C8M4P3"/>
<dbReference type="OrthoDB" id="9810005at2"/>
<feature type="binding site" evidence="4">
    <location>
        <position position="141"/>
    </location>
    <ligand>
        <name>a divalent metal cation</name>
        <dbReference type="ChEBI" id="CHEBI:60240"/>
        <label>2</label>
    </ligand>
</feature>
<feature type="binding site" evidence="4">
    <location>
        <position position="215"/>
    </location>
    <ligand>
        <name>a divalent metal cation</name>
        <dbReference type="ChEBI" id="CHEBI:60240"/>
        <label>1</label>
    </ligand>
</feature>
<dbReference type="GO" id="GO:0046872">
    <property type="term" value="F:metal ion binding"/>
    <property type="evidence" value="ECO:0007669"/>
    <property type="project" value="UniProtKB-KW"/>
</dbReference>
<evidence type="ECO:0000256" key="2">
    <source>
        <dbReference type="ARBA" id="ARBA00022723"/>
    </source>
</evidence>
<evidence type="ECO:0000256" key="1">
    <source>
        <dbReference type="ARBA" id="ARBA00009275"/>
    </source>
</evidence>
<dbReference type="SUPFAM" id="SSF51556">
    <property type="entry name" value="Metallo-dependent hydrolases"/>
    <property type="match status" value="1"/>
</dbReference>
<dbReference type="GO" id="GO:0016788">
    <property type="term" value="F:hydrolase activity, acting on ester bonds"/>
    <property type="evidence" value="ECO:0007669"/>
    <property type="project" value="InterPro"/>
</dbReference>
<feature type="binding site" evidence="4">
    <location>
        <position position="20"/>
    </location>
    <ligand>
        <name>a divalent metal cation</name>
        <dbReference type="ChEBI" id="CHEBI:60240"/>
        <label>1</label>
    </ligand>
</feature>
<sequence length="268" mass="29490">MPLSLPSQAADKRPVLFDSHCHLDLPELLPDLELHLASAKAVGVDDFLVPAVQSSAWLPLLALKQRYGFYIALGVHPWWASESEREALSQLEALAALPEVSAIGEIGLDFALDEHSFALQRQCFEAQLQLAGKLKKPVILHHRKSHNELVQVIKHQQFSQGGILHAFSGSFQQGKAFIDMGFKLGIGGTITYERAEKTRKAVKQFPLEALVLETDSPSMPLNGFQGQINTPAQLPLVLTELAELRGEDPLQIAKALWNTTAQLLNKIA</sequence>
<feature type="binding site" evidence="4">
    <location>
        <position position="165"/>
    </location>
    <ligand>
        <name>a divalent metal cation</name>
        <dbReference type="ChEBI" id="CHEBI:60240"/>
        <label>2</label>
    </ligand>
</feature>